<feature type="transmembrane region" description="Helical" evidence="7">
    <location>
        <begin position="93"/>
        <end position="112"/>
    </location>
</feature>
<dbReference type="OMA" id="WDMERAY"/>
<evidence type="ECO:0000259" key="8">
    <source>
        <dbReference type="PROSITE" id="PS50850"/>
    </source>
</evidence>
<evidence type="ECO:0000313" key="9">
    <source>
        <dbReference type="EMBL" id="EAQ84481.1"/>
    </source>
</evidence>
<evidence type="ECO:0000256" key="7">
    <source>
        <dbReference type="SAM" id="Phobius"/>
    </source>
</evidence>
<comment type="similarity">
    <text evidence="2">Belongs to the major facilitator superfamily. Sugar transporter (TC 2.A.1.1) family.</text>
</comment>
<keyword evidence="3" id="KW-0813">Transport</keyword>
<dbReference type="SUPFAM" id="SSF103473">
    <property type="entry name" value="MFS general substrate transporter"/>
    <property type="match status" value="1"/>
</dbReference>
<dbReference type="PROSITE" id="PS50850">
    <property type="entry name" value="MFS"/>
    <property type="match status" value="1"/>
</dbReference>
<dbReference type="HOGENOM" id="CLU_001265_30_3_1"/>
<dbReference type="Gene3D" id="1.20.1250.20">
    <property type="entry name" value="MFS general substrate transporter like domains"/>
    <property type="match status" value="1"/>
</dbReference>
<protein>
    <recommendedName>
        <fullName evidence="8">Major facilitator superfamily (MFS) profile domain-containing protein</fullName>
    </recommendedName>
</protein>
<dbReference type="InterPro" id="IPR005828">
    <property type="entry name" value="MFS_sugar_transport-like"/>
</dbReference>
<feature type="transmembrane region" description="Helical" evidence="7">
    <location>
        <begin position="281"/>
        <end position="306"/>
    </location>
</feature>
<dbReference type="InterPro" id="IPR020846">
    <property type="entry name" value="MFS_dom"/>
</dbReference>
<dbReference type="Pfam" id="PF00083">
    <property type="entry name" value="Sugar_tr"/>
    <property type="match status" value="1"/>
</dbReference>
<keyword evidence="4 7" id="KW-0812">Transmembrane</keyword>
<dbReference type="InterPro" id="IPR050360">
    <property type="entry name" value="MFS_Sugar_Transporters"/>
</dbReference>
<dbReference type="PRINTS" id="PR00171">
    <property type="entry name" value="SUGRTRNSPORT"/>
</dbReference>
<feature type="transmembrane region" description="Helical" evidence="7">
    <location>
        <begin position="318"/>
        <end position="338"/>
    </location>
</feature>
<dbReference type="InterPro" id="IPR036259">
    <property type="entry name" value="MFS_trans_sf"/>
</dbReference>
<dbReference type="VEuPathDB" id="FungiDB:CHGG_08495"/>
<evidence type="ECO:0000256" key="6">
    <source>
        <dbReference type="ARBA" id="ARBA00023136"/>
    </source>
</evidence>
<comment type="subcellular location">
    <subcellularLocation>
        <location evidence="1">Membrane</location>
        <topology evidence="1">Multi-pass membrane protein</topology>
    </subcellularLocation>
</comment>
<dbReference type="EMBL" id="CH408034">
    <property type="protein sequence ID" value="EAQ84481.1"/>
    <property type="molecule type" value="Genomic_DNA"/>
</dbReference>
<organism evidence="9 10">
    <name type="scientific">Chaetomium globosum (strain ATCC 6205 / CBS 148.51 / DSM 1962 / NBRC 6347 / NRRL 1970)</name>
    <name type="common">Soil fungus</name>
    <dbReference type="NCBI Taxonomy" id="306901"/>
    <lineage>
        <taxon>Eukaryota</taxon>
        <taxon>Fungi</taxon>
        <taxon>Dikarya</taxon>
        <taxon>Ascomycota</taxon>
        <taxon>Pezizomycotina</taxon>
        <taxon>Sordariomycetes</taxon>
        <taxon>Sordariomycetidae</taxon>
        <taxon>Sordariales</taxon>
        <taxon>Chaetomiaceae</taxon>
        <taxon>Chaetomium</taxon>
    </lineage>
</organism>
<evidence type="ECO:0000256" key="2">
    <source>
        <dbReference type="ARBA" id="ARBA00010992"/>
    </source>
</evidence>
<dbReference type="PANTHER" id="PTHR48022:SF44">
    <property type="entry name" value="SUGAR TRANSPORTER, PUTATIVE (AFU_ORTHOLOGUE AFUA_4G14610)-RELATED"/>
    <property type="match status" value="1"/>
</dbReference>
<sequence>MGFTTLWKRLSPRQLNVAIQTFSLISIFFEGYDQGVMGGVNASPRYVTEVGIGLPDGTITDTVHQGGIVSVYYLGCIFGCFAGGWAADRIGRINGLFFSAIVALIGGALQAATQSSDFLIVARVITGIGTGALTGITPVLVSETSTAVHRGGFLGYVFIANYLGIAVAYWISFGLAFVENGYSEVRWRFLLAFQCVPAILLLAGIKLLPDSPRYLASAGRLDDAREVLEHVRGGYGPEVEQEFLEIAAVAKGSQKSSPIQFAKILAGRGGKPGAHLGRRAWLCLWLQIMASWTGITAVTAYSPVLLSAAGYSELTQNGLAGGLNTVGIVGTIISAQIVDRLGRRACLMGGSFGLLVVNLVAASLYEASRGNPERASTFAPAAVAMLFLFNICYAATWGTVAFLVPTEIWPSDMRAQGNGFGITGWAIGVGWTVLVNPIMFERSLESIDALFSTKRPFNWDMERAYRERGNVLRDREQSDASGMEDGSEVDKGKELVHEEGIVDIVHCETLRPGCRWCLSSSLTSDSSANSAATLPLLSRMSLRARSQEAVNDARLSPESGLHERCTAFGVRRIHVNDMVDKEVDSFRMGISDSDG</sequence>
<evidence type="ECO:0000256" key="3">
    <source>
        <dbReference type="ARBA" id="ARBA00022448"/>
    </source>
</evidence>
<reference evidence="10" key="1">
    <citation type="journal article" date="2015" name="Genome Announc.">
        <title>Draft genome sequence of the cellulolytic fungus Chaetomium globosum.</title>
        <authorList>
            <person name="Cuomo C.A."/>
            <person name="Untereiner W.A."/>
            <person name="Ma L.-J."/>
            <person name="Grabherr M."/>
            <person name="Birren B.W."/>
        </authorList>
    </citation>
    <scope>NUCLEOTIDE SEQUENCE [LARGE SCALE GENOMIC DNA]</scope>
    <source>
        <strain evidence="10">ATCC 6205 / CBS 148.51 / DSM 1962 / NBRC 6347 / NRRL 1970</strain>
    </source>
</reference>
<feature type="transmembrane region" description="Helical" evidence="7">
    <location>
        <begin position="153"/>
        <end position="177"/>
    </location>
</feature>
<dbReference type="Proteomes" id="UP000001056">
    <property type="component" value="Unassembled WGS sequence"/>
</dbReference>
<keyword evidence="10" id="KW-1185">Reference proteome</keyword>
<gene>
    <name evidence="9" type="ORF">CHGG_08495</name>
</gene>
<evidence type="ECO:0000256" key="5">
    <source>
        <dbReference type="ARBA" id="ARBA00022989"/>
    </source>
</evidence>
<feature type="transmembrane region" description="Helical" evidence="7">
    <location>
        <begin position="345"/>
        <end position="365"/>
    </location>
</feature>
<feature type="transmembrane region" description="Helical" evidence="7">
    <location>
        <begin position="67"/>
        <end position="86"/>
    </location>
</feature>
<dbReference type="InterPro" id="IPR003663">
    <property type="entry name" value="Sugar/inositol_transpt"/>
</dbReference>
<dbReference type="InParanoid" id="Q2GU59"/>
<dbReference type="GO" id="GO:0016020">
    <property type="term" value="C:membrane"/>
    <property type="evidence" value="ECO:0007669"/>
    <property type="project" value="UniProtKB-SubCell"/>
</dbReference>
<name>Q2GU59_CHAGB</name>
<dbReference type="AlphaFoldDB" id="Q2GU59"/>
<keyword evidence="6 7" id="KW-0472">Membrane</keyword>
<feature type="transmembrane region" description="Helical" evidence="7">
    <location>
        <begin position="118"/>
        <end position="141"/>
    </location>
</feature>
<dbReference type="PROSITE" id="PS00217">
    <property type="entry name" value="SUGAR_TRANSPORT_2"/>
    <property type="match status" value="1"/>
</dbReference>
<dbReference type="InterPro" id="IPR005829">
    <property type="entry name" value="Sugar_transporter_CS"/>
</dbReference>
<keyword evidence="5 7" id="KW-1133">Transmembrane helix</keyword>
<proteinExistence type="inferred from homology"/>
<dbReference type="PROSITE" id="PS00216">
    <property type="entry name" value="SUGAR_TRANSPORT_1"/>
    <property type="match status" value="1"/>
</dbReference>
<dbReference type="GO" id="GO:0005351">
    <property type="term" value="F:carbohydrate:proton symporter activity"/>
    <property type="evidence" value="ECO:0007669"/>
    <property type="project" value="TreeGrafter"/>
</dbReference>
<accession>Q2GU59</accession>
<feature type="transmembrane region" description="Helical" evidence="7">
    <location>
        <begin position="377"/>
        <end position="404"/>
    </location>
</feature>
<dbReference type="eggNOG" id="KOG0254">
    <property type="taxonomic scope" value="Eukaryota"/>
</dbReference>
<dbReference type="PANTHER" id="PTHR48022">
    <property type="entry name" value="PLASTIDIC GLUCOSE TRANSPORTER 4"/>
    <property type="match status" value="1"/>
</dbReference>
<evidence type="ECO:0000313" key="10">
    <source>
        <dbReference type="Proteomes" id="UP000001056"/>
    </source>
</evidence>
<evidence type="ECO:0000256" key="1">
    <source>
        <dbReference type="ARBA" id="ARBA00004141"/>
    </source>
</evidence>
<dbReference type="GeneID" id="4394824"/>
<feature type="domain" description="Major facilitator superfamily (MFS) profile" evidence="8">
    <location>
        <begin position="19"/>
        <end position="466"/>
    </location>
</feature>
<evidence type="ECO:0000256" key="4">
    <source>
        <dbReference type="ARBA" id="ARBA00022692"/>
    </source>
</evidence>
<dbReference type="OrthoDB" id="2544694at2759"/>
<dbReference type="RefSeq" id="XP_001226422.1">
    <property type="nucleotide sequence ID" value="XM_001226421.1"/>
</dbReference>